<evidence type="ECO:0000256" key="1">
    <source>
        <dbReference type="SAM" id="Coils"/>
    </source>
</evidence>
<keyword evidence="1" id="KW-0175">Coiled coil</keyword>
<dbReference type="AlphaFoldDB" id="M0MKH9"/>
<evidence type="ECO:0000256" key="2">
    <source>
        <dbReference type="SAM" id="MobiDB-lite"/>
    </source>
</evidence>
<comment type="caution">
    <text evidence="4">The sequence shown here is derived from an EMBL/GenBank/DDBJ whole genome shotgun (WGS) entry which is preliminary data.</text>
</comment>
<feature type="region of interest" description="Disordered" evidence="2">
    <location>
        <begin position="1"/>
        <end position="27"/>
    </location>
</feature>
<keyword evidence="3" id="KW-0812">Transmembrane</keyword>
<organism evidence="4 5">
    <name type="scientific">Halobiforma nitratireducens JCM 10879</name>
    <dbReference type="NCBI Taxonomy" id="1227454"/>
    <lineage>
        <taxon>Archaea</taxon>
        <taxon>Methanobacteriati</taxon>
        <taxon>Methanobacteriota</taxon>
        <taxon>Stenosarchaea group</taxon>
        <taxon>Halobacteria</taxon>
        <taxon>Halobacteriales</taxon>
        <taxon>Natrialbaceae</taxon>
        <taxon>Halobiforma</taxon>
    </lineage>
</organism>
<dbReference type="EMBL" id="AOMA01000019">
    <property type="protein sequence ID" value="EMA45244.1"/>
    <property type="molecule type" value="Genomic_DNA"/>
</dbReference>
<sequence>MDSTATVDDKDPITGQVTDQHGDRVDQSNITVEAWGVDEPALDEADLGDLEDEIDRAEDLADELENAVPEDYDEFTDDYAADDTHLDTLEWEREIDGTYPLVHAEEDWALGTRTVISSSVDDPRIQIDEGETVTLSLWDPAEGGGWIDNQVDNSFPGAVTEGTIVVEQVDPLGDTIDTRELETSPVYETTGANPLSTNDHHVAQTQLPTGVYQAHPEGEPEKAYTFVVGDPEDLAADYAGDLLDRADRLEQRFDMGENALEETIVRERTTTNETGQFELDLPSGPDEYNIQAYRADDAILEHTDPEDLADLSLEDLRDYRFTEYEGAFILPAETGTVDAGEQDAEVQVIRTDEMPWDDMEQYEDLMERLEDEFLNSTVDDLADDWDELVDELDDERLEELTEQYRAIVEGDEDLEDAIEETIDRELGDDNETEALREELEAIRDELDEVDDRVNIGDGEIEIDDGEADAWFPVPDWVDESDVLVEYQTADGEVEAIDDEYVSLASDGVGPFGGQQVVVEDFPVDEDVAAADFRLEIVGDEGYGSGSVGFATPGFDGTVPDVRAIDLNTHSPGPDESVSMTVRPAAGERIDGITGIDAYGPDDEPLANAEITDDDRATIRTDGAGEHFVRLSIDTGAGGEYVKSFTLEAGEEARSNPPTVRTEQSVGDQRWALTGEGLADGAVATDDDQLDVRAIAPADDVPGAVHVRPDDALDETDRLSVRVLEGADERQVANNIETVVHIDDDLEGATVWRGEPSWLGGDPLVVDDTTRHGEIDVRGEDGDKTVIRTFTEDDGTLELHIDDDPGFIASTQHSVATTVPSPSLPLLSIAGTGVTAGLTIGVALFTRRRVAA</sequence>
<protein>
    <submittedName>
        <fullName evidence="4">Uncharacterized protein</fullName>
    </submittedName>
</protein>
<gene>
    <name evidence="4" type="ORF">C446_02522</name>
</gene>
<keyword evidence="3" id="KW-0472">Membrane</keyword>
<evidence type="ECO:0000256" key="3">
    <source>
        <dbReference type="SAM" id="Phobius"/>
    </source>
</evidence>
<dbReference type="STRING" id="1227454.C446_02522"/>
<name>M0MKH9_9EURY</name>
<feature type="coiled-coil region" evidence="1">
    <location>
        <begin position="47"/>
        <end position="74"/>
    </location>
</feature>
<evidence type="ECO:0000313" key="4">
    <source>
        <dbReference type="EMBL" id="EMA45244.1"/>
    </source>
</evidence>
<dbReference type="eggNOG" id="arCOG13359">
    <property type="taxonomic scope" value="Archaea"/>
</dbReference>
<reference evidence="4 5" key="1">
    <citation type="journal article" date="2014" name="PLoS Genet.">
        <title>Phylogenetically driven sequencing of extremely halophilic archaea reveals strategies for static and dynamic osmo-response.</title>
        <authorList>
            <person name="Becker E.A."/>
            <person name="Seitzer P.M."/>
            <person name="Tritt A."/>
            <person name="Larsen D."/>
            <person name="Krusor M."/>
            <person name="Yao A.I."/>
            <person name="Wu D."/>
            <person name="Madern D."/>
            <person name="Eisen J.A."/>
            <person name="Darling A.E."/>
            <person name="Facciotti M.T."/>
        </authorList>
    </citation>
    <scope>NUCLEOTIDE SEQUENCE [LARGE SCALE GENOMIC DNA]</scope>
    <source>
        <strain evidence="4 5">JCM 10879</strain>
    </source>
</reference>
<keyword evidence="5" id="KW-1185">Reference proteome</keyword>
<feature type="transmembrane region" description="Helical" evidence="3">
    <location>
        <begin position="823"/>
        <end position="845"/>
    </location>
</feature>
<proteinExistence type="predicted"/>
<evidence type="ECO:0000313" key="5">
    <source>
        <dbReference type="Proteomes" id="UP000011607"/>
    </source>
</evidence>
<accession>M0MKH9</accession>
<keyword evidence="3" id="KW-1133">Transmembrane helix</keyword>
<dbReference type="Proteomes" id="UP000011607">
    <property type="component" value="Unassembled WGS sequence"/>
</dbReference>